<dbReference type="AlphaFoldDB" id="A0A7C9ATP6"/>
<dbReference type="EMBL" id="GISG01265386">
    <property type="protein sequence ID" value="MBA4674957.1"/>
    <property type="molecule type" value="Transcribed_RNA"/>
</dbReference>
<proteinExistence type="predicted"/>
<protein>
    <submittedName>
        <fullName evidence="2">Uncharacterized protein</fullName>
    </submittedName>
</protein>
<evidence type="ECO:0000313" key="2">
    <source>
        <dbReference type="EMBL" id="MBA4674957.1"/>
    </source>
</evidence>
<feature type="region of interest" description="Disordered" evidence="1">
    <location>
        <begin position="159"/>
        <end position="202"/>
    </location>
</feature>
<sequence>MGHKVEKLRVISQEEHIIGLLGQARLVKELRSKVVLVLISGVDVRRHRRHKLLYGLMVQSLVPHFRLHSRSFVHNRIPDLHLVRPRQRRWLLLLRRERRDAVGDDRALEIVPPVGPPFTVHSVRHRPRVAPTAVAPSHRRRFASAGGRERRLDTRRVKLVGNGGGGGADFDAGDRRRDGGDGDGGGHGVDGEVGEENHDLDHKNGCVRENLLEKPDEGGVHLFLDSGKNPLQIFVE</sequence>
<name>A0A7C9ATP6_OPUST</name>
<reference evidence="2" key="2">
    <citation type="submission" date="2020-07" db="EMBL/GenBank/DDBJ databases">
        <authorList>
            <person name="Vera ALvarez R."/>
            <person name="Arias-Moreno D.M."/>
            <person name="Jimenez-Jacinto V."/>
            <person name="Jimenez-Bremont J.F."/>
            <person name="Swaminathan K."/>
            <person name="Moose S.P."/>
            <person name="Guerrero-Gonzalez M.L."/>
            <person name="Marino-Ramirez L."/>
            <person name="Landsman D."/>
            <person name="Rodriguez-Kessler M."/>
            <person name="Delgado-Sanchez P."/>
        </authorList>
    </citation>
    <scope>NUCLEOTIDE SEQUENCE</scope>
    <source>
        <tissue evidence="2">Cladode</tissue>
    </source>
</reference>
<accession>A0A7C9ATP6</accession>
<evidence type="ECO:0000256" key="1">
    <source>
        <dbReference type="SAM" id="MobiDB-lite"/>
    </source>
</evidence>
<reference evidence="2" key="1">
    <citation type="journal article" date="2013" name="J. Plant Res.">
        <title>Effect of fungi and light on seed germination of three Opuntia species from semiarid lands of central Mexico.</title>
        <authorList>
            <person name="Delgado-Sanchez P."/>
            <person name="Jimenez-Bremont J.F."/>
            <person name="Guerrero-Gonzalez Mde L."/>
            <person name="Flores J."/>
        </authorList>
    </citation>
    <scope>NUCLEOTIDE SEQUENCE</scope>
    <source>
        <tissue evidence="2">Cladode</tissue>
    </source>
</reference>
<organism evidence="2">
    <name type="scientific">Opuntia streptacantha</name>
    <name type="common">Prickly pear cactus</name>
    <name type="synonym">Opuntia cardona</name>
    <dbReference type="NCBI Taxonomy" id="393608"/>
    <lineage>
        <taxon>Eukaryota</taxon>
        <taxon>Viridiplantae</taxon>
        <taxon>Streptophyta</taxon>
        <taxon>Embryophyta</taxon>
        <taxon>Tracheophyta</taxon>
        <taxon>Spermatophyta</taxon>
        <taxon>Magnoliopsida</taxon>
        <taxon>eudicotyledons</taxon>
        <taxon>Gunneridae</taxon>
        <taxon>Pentapetalae</taxon>
        <taxon>Caryophyllales</taxon>
        <taxon>Cactineae</taxon>
        <taxon>Cactaceae</taxon>
        <taxon>Opuntioideae</taxon>
        <taxon>Opuntia</taxon>
    </lineage>
</organism>